<dbReference type="STRING" id="1137993.SAMN05660209_04612"/>
<keyword evidence="7 9" id="KW-0472">Membrane</keyword>
<keyword evidence="5 9" id="KW-0812">Transmembrane</keyword>
<dbReference type="PANTHER" id="PTHR33908:SF11">
    <property type="entry name" value="MEMBRANE PROTEIN"/>
    <property type="match status" value="1"/>
</dbReference>
<feature type="transmembrane region" description="Helical" evidence="9">
    <location>
        <begin position="145"/>
        <end position="162"/>
    </location>
</feature>
<keyword evidence="12" id="KW-1185">Reference proteome</keyword>
<evidence type="ECO:0000313" key="12">
    <source>
        <dbReference type="Proteomes" id="UP000198921"/>
    </source>
</evidence>
<dbReference type="GO" id="GO:0016763">
    <property type="term" value="F:pentosyltransferase activity"/>
    <property type="evidence" value="ECO:0007669"/>
    <property type="project" value="TreeGrafter"/>
</dbReference>
<accession>A0A1H3Q5P2</accession>
<evidence type="ECO:0000259" key="10">
    <source>
        <dbReference type="Pfam" id="PF02366"/>
    </source>
</evidence>
<protein>
    <submittedName>
        <fullName evidence="11">Dolichyl-phosphate-mannose-protein mannosyltransferase</fullName>
    </submittedName>
</protein>
<evidence type="ECO:0000256" key="4">
    <source>
        <dbReference type="ARBA" id="ARBA00022679"/>
    </source>
</evidence>
<proteinExistence type="predicted"/>
<evidence type="ECO:0000313" key="11">
    <source>
        <dbReference type="EMBL" id="SDZ08580.1"/>
    </source>
</evidence>
<feature type="region of interest" description="Disordered" evidence="8">
    <location>
        <begin position="520"/>
        <end position="549"/>
    </location>
</feature>
<feature type="transmembrane region" description="Helical" evidence="9">
    <location>
        <begin position="390"/>
        <end position="407"/>
    </location>
</feature>
<feature type="transmembrane region" description="Helical" evidence="9">
    <location>
        <begin position="169"/>
        <end position="190"/>
    </location>
</feature>
<dbReference type="OrthoDB" id="4912333at2"/>
<feature type="transmembrane region" description="Helical" evidence="9">
    <location>
        <begin position="88"/>
        <end position="108"/>
    </location>
</feature>
<feature type="transmembrane region" description="Helical" evidence="9">
    <location>
        <begin position="359"/>
        <end position="378"/>
    </location>
</feature>
<evidence type="ECO:0000256" key="5">
    <source>
        <dbReference type="ARBA" id="ARBA00022692"/>
    </source>
</evidence>
<keyword evidence="6 9" id="KW-1133">Transmembrane helix</keyword>
<name>A0A1H3Q5P2_9ACTN</name>
<dbReference type="EMBL" id="FNOT01000020">
    <property type="protein sequence ID" value="SDZ08580.1"/>
    <property type="molecule type" value="Genomic_DNA"/>
</dbReference>
<feature type="transmembrane region" description="Helical" evidence="9">
    <location>
        <begin position="120"/>
        <end position="139"/>
    </location>
</feature>
<evidence type="ECO:0000256" key="6">
    <source>
        <dbReference type="ARBA" id="ARBA00022989"/>
    </source>
</evidence>
<keyword evidence="4 11" id="KW-0808">Transferase</keyword>
<evidence type="ECO:0000256" key="2">
    <source>
        <dbReference type="ARBA" id="ARBA00022475"/>
    </source>
</evidence>
<feature type="domain" description="ArnT-like N-terminal" evidence="10">
    <location>
        <begin position="117"/>
        <end position="238"/>
    </location>
</feature>
<reference evidence="12" key="1">
    <citation type="submission" date="2016-10" db="EMBL/GenBank/DDBJ databases">
        <authorList>
            <person name="Varghese N."/>
            <person name="Submissions S."/>
        </authorList>
    </citation>
    <scope>NUCLEOTIDE SEQUENCE [LARGE SCALE GENOMIC DNA]</scope>
    <source>
        <strain evidence="12">DSM 45422</strain>
    </source>
</reference>
<feature type="transmembrane region" description="Helical" evidence="9">
    <location>
        <begin position="210"/>
        <end position="232"/>
    </location>
</feature>
<dbReference type="GO" id="GO:0000030">
    <property type="term" value="F:mannosyltransferase activity"/>
    <property type="evidence" value="ECO:0007669"/>
    <property type="project" value="InterPro"/>
</dbReference>
<dbReference type="GO" id="GO:0005886">
    <property type="term" value="C:plasma membrane"/>
    <property type="evidence" value="ECO:0007669"/>
    <property type="project" value="UniProtKB-SubCell"/>
</dbReference>
<dbReference type="InterPro" id="IPR050297">
    <property type="entry name" value="LipidA_mod_glycosyltrf_83"/>
</dbReference>
<gene>
    <name evidence="11" type="ORF">SAMN05660209_04612</name>
</gene>
<evidence type="ECO:0000256" key="8">
    <source>
        <dbReference type="SAM" id="MobiDB-lite"/>
    </source>
</evidence>
<feature type="transmembrane region" description="Helical" evidence="9">
    <location>
        <begin position="241"/>
        <end position="261"/>
    </location>
</feature>
<dbReference type="Pfam" id="PF02366">
    <property type="entry name" value="PMT"/>
    <property type="match status" value="1"/>
</dbReference>
<evidence type="ECO:0000256" key="1">
    <source>
        <dbReference type="ARBA" id="ARBA00004651"/>
    </source>
</evidence>
<dbReference type="PANTHER" id="PTHR33908">
    <property type="entry name" value="MANNOSYLTRANSFERASE YKCB-RELATED"/>
    <property type="match status" value="1"/>
</dbReference>
<dbReference type="GO" id="GO:0009103">
    <property type="term" value="P:lipopolysaccharide biosynthetic process"/>
    <property type="evidence" value="ECO:0007669"/>
    <property type="project" value="UniProtKB-ARBA"/>
</dbReference>
<dbReference type="AlphaFoldDB" id="A0A1H3Q5P2"/>
<dbReference type="InterPro" id="IPR003342">
    <property type="entry name" value="ArnT-like_N"/>
</dbReference>
<dbReference type="Proteomes" id="UP000198921">
    <property type="component" value="Unassembled WGS sequence"/>
</dbReference>
<comment type="subcellular location">
    <subcellularLocation>
        <location evidence="1">Cell membrane</location>
        <topology evidence="1">Multi-pass membrane protein</topology>
    </subcellularLocation>
</comment>
<organism evidence="11 12">
    <name type="scientific">Geodermatophilus africanus</name>
    <dbReference type="NCBI Taxonomy" id="1137993"/>
    <lineage>
        <taxon>Bacteria</taxon>
        <taxon>Bacillati</taxon>
        <taxon>Actinomycetota</taxon>
        <taxon>Actinomycetes</taxon>
        <taxon>Geodermatophilales</taxon>
        <taxon>Geodermatophilaceae</taxon>
        <taxon>Geodermatophilus</taxon>
    </lineage>
</organism>
<dbReference type="RefSeq" id="WP_139263733.1">
    <property type="nucleotide sequence ID" value="NZ_FNOT01000020.1"/>
</dbReference>
<evidence type="ECO:0000256" key="3">
    <source>
        <dbReference type="ARBA" id="ARBA00022676"/>
    </source>
</evidence>
<feature type="transmembrane region" description="Helical" evidence="9">
    <location>
        <begin position="308"/>
        <end position="327"/>
    </location>
</feature>
<feature type="compositionally biased region" description="Gly residues" evidence="8">
    <location>
        <begin position="535"/>
        <end position="549"/>
    </location>
</feature>
<keyword evidence="2" id="KW-1003">Cell membrane</keyword>
<evidence type="ECO:0000256" key="9">
    <source>
        <dbReference type="SAM" id="Phobius"/>
    </source>
</evidence>
<evidence type="ECO:0000256" key="7">
    <source>
        <dbReference type="ARBA" id="ARBA00023136"/>
    </source>
</evidence>
<dbReference type="GO" id="GO:0006493">
    <property type="term" value="P:protein O-linked glycosylation"/>
    <property type="evidence" value="ECO:0007669"/>
    <property type="project" value="InterPro"/>
</dbReference>
<feature type="transmembrane region" description="Helical" evidence="9">
    <location>
        <begin position="334"/>
        <end position="353"/>
    </location>
</feature>
<feature type="transmembrane region" description="Helical" evidence="9">
    <location>
        <begin position="37"/>
        <end position="59"/>
    </location>
</feature>
<sequence length="549" mass="58787">MTLAADLRARAAGGPALRVPRALVAVRDGWVNHSSPVVLAAAVAGVALGVRSFGLVHGFELWVDEMLYADLGASAGRGEMPRLADGPFFLHPPGFFLIAGAVIRVLGLETADSMTLVYDLRWLTAVLGALTVALAFLLIRRIAGTAPALWVAAVLVVEPFVLRNNSRVFLETSACLFVIAGLLVVIDYLAGPERGRWFLRLLGGGVLAGYGVMTKDVLVVFAVLPVLVAVLWRHTLRLREAAVFLVGSALPYTLYLSVLWLTGYLGNWIEAKQQGLARLSGEPQISGFNAPNAPSLVSRLIEEAQQYATSYVLLAICPLAGLIAAFSRHPGRRLVGLAAMIMGMLGLYLAAFGTLEEQFGYPVVLASVMAIAIAPVELACRWPVLRRPATVLMSLFLAAAVFMGLRLELADDDGFLQYDRWAAEELPAGARVGVTNDTSARAFGLDPRYGLWTTAPLLHENGAQYVLTVSHPIEQGYAMAHPELLSWLERHATVLFLDRGETNGETLLWFIDRETLERGAADGVGGPPPEALDAGTGGQHTSGSHDGGP</sequence>
<keyword evidence="3 11" id="KW-0328">Glycosyltransferase</keyword>